<proteinExistence type="predicted"/>
<keyword evidence="2" id="KW-1185">Reference proteome</keyword>
<evidence type="ECO:0000313" key="2">
    <source>
        <dbReference type="Proteomes" id="UP000192132"/>
    </source>
</evidence>
<dbReference type="Proteomes" id="UP000192132">
    <property type="component" value="Unassembled WGS sequence"/>
</dbReference>
<name>A0A1S8CSW5_9GAMM</name>
<evidence type="ECO:0000313" key="1">
    <source>
        <dbReference type="EMBL" id="ONG37407.1"/>
    </source>
</evidence>
<organism evidence="1 2">
    <name type="scientific">Alkanindiges hydrocarboniclasticus</name>
    <dbReference type="NCBI Taxonomy" id="1907941"/>
    <lineage>
        <taxon>Bacteria</taxon>
        <taxon>Pseudomonadati</taxon>
        <taxon>Pseudomonadota</taxon>
        <taxon>Gammaproteobacteria</taxon>
        <taxon>Moraxellales</taxon>
        <taxon>Moraxellaceae</taxon>
        <taxon>Alkanindiges</taxon>
    </lineage>
</organism>
<dbReference type="AlphaFoldDB" id="A0A1S8CSW5"/>
<dbReference type="STRING" id="1907941.BKE30_14430"/>
<comment type="caution">
    <text evidence="1">The sequence shown here is derived from an EMBL/GenBank/DDBJ whole genome shotgun (WGS) entry which is preliminary data.</text>
</comment>
<reference evidence="1 2" key="1">
    <citation type="submission" date="2016-10" db="EMBL/GenBank/DDBJ databases">
        <title>Draft Genome sequence of Alkanindiges sp. strain H1.</title>
        <authorList>
            <person name="Subhash Y."/>
            <person name="Lee S."/>
        </authorList>
    </citation>
    <scope>NUCLEOTIDE SEQUENCE [LARGE SCALE GENOMIC DNA]</scope>
    <source>
        <strain evidence="1 2">H1</strain>
    </source>
</reference>
<protein>
    <submittedName>
        <fullName evidence="1">Uncharacterized protein</fullName>
    </submittedName>
</protein>
<gene>
    <name evidence="1" type="ORF">BKE30_14430</name>
</gene>
<dbReference type="EMBL" id="MLCN01000053">
    <property type="protein sequence ID" value="ONG37407.1"/>
    <property type="molecule type" value="Genomic_DNA"/>
</dbReference>
<accession>A0A1S8CSW5</accession>
<sequence>MKKIFFLKKDGKKFSCFDFAAGTLPTCNNRTIEAFTPSITIMLYFVFRPIKSVSIPITCLTYSMIDCYTVA</sequence>